<evidence type="ECO:0000313" key="4">
    <source>
        <dbReference type="Proteomes" id="UP000092460"/>
    </source>
</evidence>
<dbReference type="InterPro" id="IPR008971">
    <property type="entry name" value="HSP40/DnaJ_pept-bd"/>
</dbReference>
<dbReference type="PANTHER" id="PTHR24078:SF519">
    <property type="entry name" value="DNAJ HOMOLOG SUBFAMILY B MEMBER 13"/>
    <property type="match status" value="1"/>
</dbReference>
<sequence length="454" mass="52337">MISFRFLNAISNKIIITNKLYKTVAIHCNIRELAEDLEGMNVELLQIRDMKPSRRMSFNSSQDRKLLREGEDAISKLEFARTTLATCALKTSSLLLRAAIRRLDAELALLDDLTNCDNFRYEMNEAMNLSELDYYTILNVKRSATKGEIYLAYRKLAIRLNPYRDPKHCKEFVPLAEENQLTHMSPMGLNKQWAYINMALDVLGNDLYRSIYDRYGEAGLIQGILLPNGYFPPYHYHGDHMKVYHEVFGTYSPYANIMDPITNPPPLYTNKSNGIGVRTKEPPVEKTVALSLEDVYFGCVKLMHVWRQEFIDKDELATEKRKKTLTLNIPPGITAGTRFSFKEEGDRFPTKIPSDIIFIVEDKPHDVFKRRNLYNIVYTHEISLCQALIGFRFVIETLDKRKIKVSISDVVTPDFVKILPNEGLPKYKSPDDISKSRGVPTYEYGDLIIEFKNT</sequence>
<dbReference type="InterPro" id="IPR051339">
    <property type="entry name" value="DnaJ_subfamily_B"/>
</dbReference>
<dbReference type="GO" id="GO:0005829">
    <property type="term" value="C:cytosol"/>
    <property type="evidence" value="ECO:0007669"/>
    <property type="project" value="TreeGrafter"/>
</dbReference>
<name>A0A1B0BDU2_9MUSC</name>
<dbReference type="STRING" id="67801.A0A1B0BDU2"/>
<accession>A0A1B0BDU2</accession>
<dbReference type="FunFam" id="2.60.260.20:FF:000002">
    <property type="entry name" value="Dnaj homolog subfamily b member"/>
    <property type="match status" value="1"/>
</dbReference>
<dbReference type="CDD" id="cd10747">
    <property type="entry name" value="DnaJ_C"/>
    <property type="match status" value="1"/>
</dbReference>
<dbReference type="GO" id="GO:0051087">
    <property type="term" value="F:protein-folding chaperone binding"/>
    <property type="evidence" value="ECO:0007669"/>
    <property type="project" value="TreeGrafter"/>
</dbReference>
<evidence type="ECO:0000256" key="1">
    <source>
        <dbReference type="ARBA" id="ARBA00023186"/>
    </source>
</evidence>
<reference evidence="4" key="1">
    <citation type="submission" date="2015-01" db="EMBL/GenBank/DDBJ databases">
        <authorList>
            <person name="Aksoy S."/>
            <person name="Warren W."/>
            <person name="Wilson R.K."/>
        </authorList>
    </citation>
    <scope>NUCLEOTIDE SEQUENCE [LARGE SCALE GENOMIC DNA]</scope>
    <source>
        <strain evidence="4">IAEA</strain>
    </source>
</reference>
<dbReference type="Gene3D" id="1.10.287.110">
    <property type="entry name" value="DnaJ domain"/>
    <property type="match status" value="1"/>
</dbReference>
<dbReference type="InterPro" id="IPR001623">
    <property type="entry name" value="DnaJ_domain"/>
</dbReference>
<keyword evidence="4" id="KW-1185">Reference proteome</keyword>
<protein>
    <recommendedName>
        <fullName evidence="2">J domain-containing protein</fullName>
    </recommendedName>
</protein>
<dbReference type="PRINTS" id="PR00625">
    <property type="entry name" value="JDOMAIN"/>
</dbReference>
<dbReference type="GO" id="GO:0006457">
    <property type="term" value="P:protein folding"/>
    <property type="evidence" value="ECO:0007669"/>
    <property type="project" value="InterPro"/>
</dbReference>
<proteinExistence type="predicted"/>
<dbReference type="PANTHER" id="PTHR24078">
    <property type="entry name" value="DNAJ HOMOLOG SUBFAMILY C MEMBER"/>
    <property type="match status" value="1"/>
</dbReference>
<dbReference type="Pfam" id="PF01556">
    <property type="entry name" value="DnaJ_C"/>
    <property type="match status" value="1"/>
</dbReference>
<dbReference type="VEuPathDB" id="VectorBase:GPPI026858"/>
<evidence type="ECO:0000313" key="3">
    <source>
        <dbReference type="EnsemblMetazoa" id="GPPI026858-PA"/>
    </source>
</evidence>
<dbReference type="SUPFAM" id="SSF46565">
    <property type="entry name" value="Chaperone J-domain"/>
    <property type="match status" value="1"/>
</dbReference>
<dbReference type="CDD" id="cd06257">
    <property type="entry name" value="DnaJ"/>
    <property type="match status" value="1"/>
</dbReference>
<feature type="domain" description="J" evidence="2">
    <location>
        <begin position="133"/>
        <end position="216"/>
    </location>
</feature>
<dbReference type="SUPFAM" id="SSF49493">
    <property type="entry name" value="HSP40/DnaJ peptide-binding domain"/>
    <property type="match status" value="2"/>
</dbReference>
<dbReference type="Pfam" id="PF00226">
    <property type="entry name" value="DnaJ"/>
    <property type="match status" value="1"/>
</dbReference>
<dbReference type="Gene3D" id="2.60.260.20">
    <property type="entry name" value="Urease metallochaperone UreE, N-terminal domain"/>
    <property type="match status" value="2"/>
</dbReference>
<dbReference type="PROSITE" id="PS50076">
    <property type="entry name" value="DNAJ_2"/>
    <property type="match status" value="1"/>
</dbReference>
<dbReference type="EnsemblMetazoa" id="GPPI026858-RA">
    <property type="protein sequence ID" value="GPPI026858-PA"/>
    <property type="gene ID" value="GPPI026858"/>
</dbReference>
<reference evidence="3" key="2">
    <citation type="submission" date="2020-05" db="UniProtKB">
        <authorList>
            <consortium name="EnsemblMetazoa"/>
        </authorList>
    </citation>
    <scope>IDENTIFICATION</scope>
    <source>
        <strain evidence="3">IAEA</strain>
    </source>
</reference>
<dbReference type="InterPro" id="IPR036869">
    <property type="entry name" value="J_dom_sf"/>
</dbReference>
<dbReference type="Proteomes" id="UP000092460">
    <property type="component" value="Unassembled WGS sequence"/>
</dbReference>
<dbReference type="GO" id="GO:0051082">
    <property type="term" value="F:unfolded protein binding"/>
    <property type="evidence" value="ECO:0007669"/>
    <property type="project" value="InterPro"/>
</dbReference>
<organism evidence="3 4">
    <name type="scientific">Glossina palpalis gambiensis</name>
    <dbReference type="NCBI Taxonomy" id="67801"/>
    <lineage>
        <taxon>Eukaryota</taxon>
        <taxon>Metazoa</taxon>
        <taxon>Ecdysozoa</taxon>
        <taxon>Arthropoda</taxon>
        <taxon>Hexapoda</taxon>
        <taxon>Insecta</taxon>
        <taxon>Pterygota</taxon>
        <taxon>Neoptera</taxon>
        <taxon>Endopterygota</taxon>
        <taxon>Diptera</taxon>
        <taxon>Brachycera</taxon>
        <taxon>Muscomorpha</taxon>
        <taxon>Hippoboscoidea</taxon>
        <taxon>Glossinidae</taxon>
        <taxon>Glossina</taxon>
    </lineage>
</organism>
<dbReference type="AlphaFoldDB" id="A0A1B0BDU2"/>
<evidence type="ECO:0000259" key="2">
    <source>
        <dbReference type="PROSITE" id="PS50076"/>
    </source>
</evidence>
<keyword evidence="1" id="KW-0143">Chaperone</keyword>
<dbReference type="EMBL" id="JXJN01012678">
    <property type="status" value="NOT_ANNOTATED_CDS"/>
    <property type="molecule type" value="Genomic_DNA"/>
</dbReference>
<dbReference type="InterPro" id="IPR002939">
    <property type="entry name" value="DnaJ_C"/>
</dbReference>